<sequence>MKPRKFMDVTEAGRLGGLRTLETRGVHHFSVIGRRGQEVMRARHPGQASEWGKHGGRPKKPAQTPMGTLKDGKENADSP</sequence>
<name>A0A1P8F6Q5_9CHLR</name>
<evidence type="ECO:0000313" key="3">
    <source>
        <dbReference type="Proteomes" id="UP000185934"/>
    </source>
</evidence>
<feature type="compositionally biased region" description="Basic and acidic residues" evidence="1">
    <location>
        <begin position="70"/>
        <end position="79"/>
    </location>
</feature>
<reference evidence="3" key="1">
    <citation type="submission" date="2016-11" db="EMBL/GenBank/DDBJ databases">
        <title>Dehalogenimonas formicexedens sp. nov., a chlorinated alkane respiring bacterium isolated from contaminated groundwater.</title>
        <authorList>
            <person name="Key T.A."/>
            <person name="Bowman K.S."/>
            <person name="Lee I."/>
            <person name="Chun J."/>
            <person name="Albuquerque L."/>
            <person name="da Costa M.S."/>
            <person name="Rainey F.A."/>
            <person name="Moe W.M."/>
        </authorList>
    </citation>
    <scope>NUCLEOTIDE SEQUENCE [LARGE SCALE GENOMIC DNA]</scope>
    <source>
        <strain evidence="3">NSZ-14</strain>
    </source>
</reference>
<dbReference type="EMBL" id="CP018258">
    <property type="protein sequence ID" value="APV44166.1"/>
    <property type="molecule type" value="Genomic_DNA"/>
</dbReference>
<evidence type="ECO:0000313" key="2">
    <source>
        <dbReference type="EMBL" id="APV44166.1"/>
    </source>
</evidence>
<organism evidence="2 3">
    <name type="scientific">Dehalogenimonas formicexedens</name>
    <dbReference type="NCBI Taxonomy" id="1839801"/>
    <lineage>
        <taxon>Bacteria</taxon>
        <taxon>Bacillati</taxon>
        <taxon>Chloroflexota</taxon>
        <taxon>Dehalococcoidia</taxon>
        <taxon>Dehalococcoidales</taxon>
        <taxon>Dehalococcoidaceae</taxon>
        <taxon>Dehalogenimonas</taxon>
    </lineage>
</organism>
<dbReference type="AlphaFoldDB" id="A0A1P8F6Q5"/>
<accession>A0A1P8F6Q5</accession>
<protein>
    <submittedName>
        <fullName evidence="2">Uncharacterized protein</fullName>
    </submittedName>
</protein>
<feature type="region of interest" description="Disordered" evidence="1">
    <location>
        <begin position="36"/>
        <end position="79"/>
    </location>
</feature>
<evidence type="ECO:0000256" key="1">
    <source>
        <dbReference type="SAM" id="MobiDB-lite"/>
    </source>
</evidence>
<dbReference type="KEGG" id="dfo:Dform_00818"/>
<gene>
    <name evidence="2" type="ORF">Dform_00818</name>
</gene>
<keyword evidence="3" id="KW-1185">Reference proteome</keyword>
<dbReference type="STRING" id="1839801.Dform_00818"/>
<dbReference type="Proteomes" id="UP000185934">
    <property type="component" value="Chromosome"/>
</dbReference>
<proteinExistence type="predicted"/>